<dbReference type="PANTHER" id="PTHR10963">
    <property type="entry name" value="GLYCOSYL HYDROLASE-RELATED"/>
    <property type="match status" value="1"/>
</dbReference>
<comment type="similarity">
    <text evidence="3">Belongs to the glycosyl hydrolase 16 family.</text>
</comment>
<dbReference type="OrthoDB" id="32505at2759"/>
<evidence type="ECO:0000256" key="8">
    <source>
        <dbReference type="ARBA" id="ARBA00023136"/>
    </source>
</evidence>
<dbReference type="InterPro" id="IPR013320">
    <property type="entry name" value="ConA-like_dom_sf"/>
</dbReference>
<reference evidence="15 16" key="1">
    <citation type="journal article" date="2018" name="Genome Biol. Evol.">
        <title>Multiple Roots of Fruiting Body Formation in Amoebozoa.</title>
        <authorList>
            <person name="Hillmann F."/>
            <person name="Forbes G."/>
            <person name="Novohradska S."/>
            <person name="Ferling I."/>
            <person name="Riege K."/>
            <person name="Groth M."/>
            <person name="Westermann M."/>
            <person name="Marz M."/>
            <person name="Spaller T."/>
            <person name="Winckler T."/>
            <person name="Schaap P."/>
            <person name="Glockner G."/>
        </authorList>
    </citation>
    <scope>NUCLEOTIDE SEQUENCE [LARGE SCALE GENOMIC DNA]</scope>
    <source>
        <strain evidence="15 16">Jena</strain>
    </source>
</reference>
<evidence type="ECO:0000256" key="5">
    <source>
        <dbReference type="ARBA" id="ARBA00022729"/>
    </source>
</evidence>
<evidence type="ECO:0000256" key="12">
    <source>
        <dbReference type="ARBA" id="ARBA00023326"/>
    </source>
</evidence>
<evidence type="ECO:0000256" key="13">
    <source>
        <dbReference type="SAM" id="MobiDB-lite"/>
    </source>
</evidence>
<evidence type="ECO:0000313" key="16">
    <source>
        <dbReference type="Proteomes" id="UP000241769"/>
    </source>
</evidence>
<evidence type="ECO:0000313" key="15">
    <source>
        <dbReference type="EMBL" id="PRP80491.1"/>
    </source>
</evidence>
<evidence type="ECO:0000256" key="1">
    <source>
        <dbReference type="ARBA" id="ARBA00000124"/>
    </source>
</evidence>
<organism evidence="15 16">
    <name type="scientific">Planoprotostelium fungivorum</name>
    <dbReference type="NCBI Taxonomy" id="1890364"/>
    <lineage>
        <taxon>Eukaryota</taxon>
        <taxon>Amoebozoa</taxon>
        <taxon>Evosea</taxon>
        <taxon>Variosea</taxon>
        <taxon>Cavosteliida</taxon>
        <taxon>Cavosteliaceae</taxon>
        <taxon>Planoprotostelium</taxon>
    </lineage>
</organism>
<dbReference type="PANTHER" id="PTHR10963:SF58">
    <property type="entry name" value="ENDO-1,3(4)-BETA-GLUCANASE XGEA"/>
    <property type="match status" value="1"/>
</dbReference>
<dbReference type="Gene3D" id="2.60.120.200">
    <property type="match status" value="1"/>
</dbReference>
<dbReference type="InterPro" id="IPR050546">
    <property type="entry name" value="Glycosyl_Hydrlase_16"/>
</dbReference>
<dbReference type="STRING" id="1890364.A0A2P6N974"/>
<dbReference type="EMBL" id="MDYQ01000147">
    <property type="protein sequence ID" value="PRP80491.1"/>
    <property type="molecule type" value="Genomic_DNA"/>
</dbReference>
<dbReference type="Pfam" id="PF26113">
    <property type="entry name" value="GH16_XgeA"/>
    <property type="match status" value="1"/>
</dbReference>
<dbReference type="InterPro" id="IPR000757">
    <property type="entry name" value="Beta-glucanase-like"/>
</dbReference>
<dbReference type="CDD" id="cd02181">
    <property type="entry name" value="GH16_fungal_Lam16A_glucanase"/>
    <property type="match status" value="1"/>
</dbReference>
<comment type="catalytic activity">
    <reaction evidence="1">
        <text>Endohydrolysis of (1-&gt;3)- or (1-&gt;4)-linkages in beta-D-glucans when the glucose residue whose reducing group is involved in the linkage to be hydrolyzed is itself substituted at C-3.</text>
        <dbReference type="EC" id="3.2.1.6"/>
    </reaction>
</comment>
<feature type="region of interest" description="Disordered" evidence="13">
    <location>
        <begin position="503"/>
        <end position="529"/>
    </location>
</feature>
<feature type="domain" description="GH16" evidence="14">
    <location>
        <begin position="120"/>
        <end position="386"/>
    </location>
</feature>
<dbReference type="SUPFAM" id="SSF49899">
    <property type="entry name" value="Concanavalin A-like lectins/glucanases"/>
    <property type="match status" value="1"/>
</dbReference>
<name>A0A2P6N974_9EUKA</name>
<dbReference type="InParanoid" id="A0A2P6N974"/>
<evidence type="ECO:0000256" key="9">
    <source>
        <dbReference type="ARBA" id="ARBA00023180"/>
    </source>
</evidence>
<evidence type="ECO:0000256" key="4">
    <source>
        <dbReference type="ARBA" id="ARBA00012599"/>
    </source>
</evidence>
<accession>A0A2P6N974</accession>
<gene>
    <name evidence="15" type="ORF">PROFUN_11713</name>
</gene>
<keyword evidence="9" id="KW-0325">Glycoprotein</keyword>
<comment type="subcellular location">
    <subcellularLocation>
        <location evidence="2">Membrane</location>
    </subcellularLocation>
</comment>
<evidence type="ECO:0000256" key="2">
    <source>
        <dbReference type="ARBA" id="ARBA00004370"/>
    </source>
</evidence>
<dbReference type="FunFam" id="2.60.120.200:FF:000114">
    <property type="entry name" value="Probable endo-1,3(4)-beta-glucanase NFIA_089530"/>
    <property type="match status" value="1"/>
</dbReference>
<proteinExistence type="inferred from homology"/>
<keyword evidence="16" id="KW-1185">Reference proteome</keyword>
<keyword evidence="6" id="KW-0378">Hydrolase</keyword>
<evidence type="ECO:0000256" key="10">
    <source>
        <dbReference type="ARBA" id="ARBA00023277"/>
    </source>
</evidence>
<dbReference type="GO" id="GO:0030245">
    <property type="term" value="P:cellulose catabolic process"/>
    <property type="evidence" value="ECO:0007669"/>
    <property type="project" value="UniProtKB-KW"/>
</dbReference>
<dbReference type="GO" id="GO:0016020">
    <property type="term" value="C:membrane"/>
    <property type="evidence" value="ECO:0007669"/>
    <property type="project" value="UniProtKB-SubCell"/>
</dbReference>
<evidence type="ECO:0000256" key="7">
    <source>
        <dbReference type="ARBA" id="ARBA00023001"/>
    </source>
</evidence>
<evidence type="ECO:0000256" key="6">
    <source>
        <dbReference type="ARBA" id="ARBA00022801"/>
    </source>
</evidence>
<dbReference type="EC" id="3.2.1.6" evidence="4"/>
<dbReference type="GO" id="GO:0052861">
    <property type="term" value="F:endo-1,3(4)-beta-glucanase activity"/>
    <property type="evidence" value="ECO:0007669"/>
    <property type="project" value="UniProtKB-EC"/>
</dbReference>
<keyword evidence="7" id="KW-0136">Cellulose degradation</keyword>
<evidence type="ECO:0000256" key="11">
    <source>
        <dbReference type="ARBA" id="ARBA00023295"/>
    </source>
</evidence>
<evidence type="ECO:0000256" key="3">
    <source>
        <dbReference type="ARBA" id="ARBA00006865"/>
    </source>
</evidence>
<keyword evidence="8" id="KW-0472">Membrane</keyword>
<keyword evidence="10" id="KW-0119">Carbohydrate metabolism</keyword>
<comment type="caution">
    <text evidence="15">The sequence shown here is derived from an EMBL/GenBank/DDBJ whole genome shotgun (WGS) entry which is preliminary data.</text>
</comment>
<evidence type="ECO:0000259" key="14">
    <source>
        <dbReference type="PROSITE" id="PS51762"/>
    </source>
</evidence>
<dbReference type="AlphaFoldDB" id="A0A2P6N974"/>
<sequence length="529" mass="58535">MPSIDSSKTTADSFSILLLTLESNFESLTSPIRVLYCHDPLFSRRLNEGTTFQKMKSLLILALCVAAVIAGCPSFLHDCAGACYTDDLYCCVNGVLTQKQFCGNDNNNNNNGNNNNGNNNNNNDNFCPYGNQQLWSGWNLVDQFNFFTGGDPTHGFVQFVDRATAQNTGLISADNGNGHVYMGVDHNNVAPNGRPAVRWESKEYFGNGMLILDLAHMPGSVCGTWPAFWTVGDNWPNNGEIDIIEGVNRGDTNQMTLHTNGGCSMGGQWQSGRTIQGNCDVAATGNAGCGVMSTKPNTYGDNFNNNGGGVYAMERTDNTIRVWIFPRNAIPADVLSGSPNPCSWGQPDADFELGGACPNNHFQGHKIVFDITFCGDWAGAVFNQQCGGDCVSYVRDNPSAFSESYWLINSLRWAYDYSAEIWWWTKMQRRTVVPDARKERGKSVGSTVRFLCPPHKVTPPQDVFNSDKNIRREPLFLKEGEEERLRVDRFREITLIGKCQKPPRSCLSVPPASCSDSQRHRQCPKLELD</sequence>
<keyword evidence="11" id="KW-0326">Glycosidase</keyword>
<keyword evidence="5" id="KW-0732">Signal</keyword>
<dbReference type="Proteomes" id="UP000241769">
    <property type="component" value="Unassembled WGS sequence"/>
</dbReference>
<dbReference type="PROSITE" id="PS51762">
    <property type="entry name" value="GH16_2"/>
    <property type="match status" value="1"/>
</dbReference>
<keyword evidence="12" id="KW-0624">Polysaccharide degradation</keyword>
<protein>
    <recommendedName>
        <fullName evidence="4">endo-1,3(4)-beta-glucanase</fullName>
        <ecNumber evidence="4">3.2.1.6</ecNumber>
    </recommendedName>
</protein>